<evidence type="ECO:0000313" key="1">
    <source>
        <dbReference type="EMBL" id="EFN81241.1"/>
    </source>
</evidence>
<dbReference type="EMBL" id="GL450261">
    <property type="protein sequence ID" value="EFN81241.1"/>
    <property type="molecule type" value="Genomic_DNA"/>
</dbReference>
<keyword evidence="2" id="KW-1185">Reference proteome</keyword>
<feature type="non-terminal residue" evidence="1">
    <location>
        <position position="1"/>
    </location>
</feature>
<reference evidence="1 2" key="1">
    <citation type="journal article" date="2010" name="Science">
        <title>Genomic comparison of the ants Camponotus floridanus and Harpegnathos saltator.</title>
        <authorList>
            <person name="Bonasio R."/>
            <person name="Zhang G."/>
            <person name="Ye C."/>
            <person name="Mutti N.S."/>
            <person name="Fang X."/>
            <person name="Qin N."/>
            <person name="Donahue G."/>
            <person name="Yang P."/>
            <person name="Li Q."/>
            <person name="Li C."/>
            <person name="Zhang P."/>
            <person name="Huang Z."/>
            <person name="Berger S.L."/>
            <person name="Reinberg D."/>
            <person name="Wang J."/>
            <person name="Liebig J."/>
        </authorList>
    </citation>
    <scope>NUCLEOTIDE SEQUENCE [LARGE SCALE GENOMIC DNA]</scope>
    <source>
        <strain evidence="1 2">R22 G/1</strain>
    </source>
</reference>
<dbReference type="Proteomes" id="UP000008237">
    <property type="component" value="Unassembled WGS sequence"/>
</dbReference>
<gene>
    <name evidence="1" type="ORF">EAI_09373</name>
</gene>
<proteinExistence type="predicted"/>
<name>E2BST9_HARSA</name>
<organism evidence="2">
    <name type="scientific">Harpegnathos saltator</name>
    <name type="common">Jerdon's jumping ant</name>
    <dbReference type="NCBI Taxonomy" id="610380"/>
    <lineage>
        <taxon>Eukaryota</taxon>
        <taxon>Metazoa</taxon>
        <taxon>Ecdysozoa</taxon>
        <taxon>Arthropoda</taxon>
        <taxon>Hexapoda</taxon>
        <taxon>Insecta</taxon>
        <taxon>Pterygota</taxon>
        <taxon>Neoptera</taxon>
        <taxon>Endopterygota</taxon>
        <taxon>Hymenoptera</taxon>
        <taxon>Apocrita</taxon>
        <taxon>Aculeata</taxon>
        <taxon>Formicoidea</taxon>
        <taxon>Formicidae</taxon>
        <taxon>Ponerinae</taxon>
        <taxon>Ponerini</taxon>
        <taxon>Harpegnathos</taxon>
    </lineage>
</organism>
<sequence>KGKRIEEVKEYKYLGYVMRRNGGQEAQVRDRVRKGARIMGQVWG</sequence>
<accession>E2BST9</accession>
<protein>
    <submittedName>
        <fullName evidence="1">Uncharacterized protein</fullName>
    </submittedName>
</protein>
<feature type="non-terminal residue" evidence="1">
    <location>
        <position position="44"/>
    </location>
</feature>
<evidence type="ECO:0000313" key="2">
    <source>
        <dbReference type="Proteomes" id="UP000008237"/>
    </source>
</evidence>
<dbReference type="AlphaFoldDB" id="E2BST9"/>
<dbReference type="InParanoid" id="E2BST9"/>